<name>A0ABP7PMG4_9SPHI</name>
<keyword evidence="2" id="KW-1185">Reference proteome</keyword>
<proteinExistence type="predicted"/>
<organism evidence="1 2">
    <name type="scientific">Mucilaginibacter dorajii</name>
    <dbReference type="NCBI Taxonomy" id="692994"/>
    <lineage>
        <taxon>Bacteria</taxon>
        <taxon>Pseudomonadati</taxon>
        <taxon>Bacteroidota</taxon>
        <taxon>Sphingobacteriia</taxon>
        <taxon>Sphingobacteriales</taxon>
        <taxon>Sphingobacteriaceae</taxon>
        <taxon>Mucilaginibacter</taxon>
    </lineage>
</organism>
<protein>
    <submittedName>
        <fullName evidence="1">Uncharacterized protein</fullName>
    </submittedName>
</protein>
<reference evidence="2" key="1">
    <citation type="journal article" date="2019" name="Int. J. Syst. Evol. Microbiol.">
        <title>The Global Catalogue of Microorganisms (GCM) 10K type strain sequencing project: providing services to taxonomists for standard genome sequencing and annotation.</title>
        <authorList>
            <consortium name="The Broad Institute Genomics Platform"/>
            <consortium name="The Broad Institute Genome Sequencing Center for Infectious Disease"/>
            <person name="Wu L."/>
            <person name="Ma J."/>
        </authorList>
    </citation>
    <scope>NUCLEOTIDE SEQUENCE [LARGE SCALE GENOMIC DNA]</scope>
    <source>
        <strain evidence="2">JCM 16601</strain>
    </source>
</reference>
<sequence>MPSIKKTILILALLGCSGLIYGFGPGFDEVQWLSWSNKCLFESYAPPVDAKLKKWELNLTNDYFLRLRKTYQHGNQEYFSFNLHRLNNIEYLGSDTTGTLKFSTIADDIIVQTYDDPKGDLDSMATSFELPVRNMNPARLDSLKNALNYFKAKGL</sequence>
<gene>
    <name evidence="1" type="ORF">GCM10022210_15100</name>
</gene>
<evidence type="ECO:0000313" key="2">
    <source>
        <dbReference type="Proteomes" id="UP001500742"/>
    </source>
</evidence>
<dbReference type="EMBL" id="BAAAZC010000009">
    <property type="protein sequence ID" value="GAA3967348.1"/>
    <property type="molecule type" value="Genomic_DNA"/>
</dbReference>
<comment type="caution">
    <text evidence="1">The sequence shown here is derived from an EMBL/GenBank/DDBJ whole genome shotgun (WGS) entry which is preliminary data.</text>
</comment>
<evidence type="ECO:0000313" key="1">
    <source>
        <dbReference type="EMBL" id="GAA3967348.1"/>
    </source>
</evidence>
<dbReference type="Proteomes" id="UP001500742">
    <property type="component" value="Unassembled WGS sequence"/>
</dbReference>
<accession>A0ABP7PMG4</accession>